<dbReference type="OrthoDB" id="10420622at2759"/>
<comment type="caution">
    <text evidence="2">The sequence shown here is derived from an EMBL/GenBank/DDBJ whole genome shotgun (WGS) entry which is preliminary data.</text>
</comment>
<proteinExistence type="predicted"/>
<dbReference type="AlphaFoldDB" id="A0A8X7BZ83"/>
<dbReference type="Proteomes" id="UP000886998">
    <property type="component" value="Unassembled WGS sequence"/>
</dbReference>
<keyword evidence="3" id="KW-1185">Reference proteome</keyword>
<evidence type="ECO:0000313" key="2">
    <source>
        <dbReference type="EMBL" id="GFY50656.1"/>
    </source>
</evidence>
<dbReference type="EMBL" id="BMAV01007630">
    <property type="protein sequence ID" value="GFY50656.1"/>
    <property type="molecule type" value="Genomic_DNA"/>
</dbReference>
<evidence type="ECO:0000313" key="3">
    <source>
        <dbReference type="Proteomes" id="UP000886998"/>
    </source>
</evidence>
<gene>
    <name evidence="2" type="ORF">TNIN_110881</name>
</gene>
<reference evidence="2" key="1">
    <citation type="submission" date="2020-08" db="EMBL/GenBank/DDBJ databases">
        <title>Multicomponent nature underlies the extraordinary mechanical properties of spider dragline silk.</title>
        <authorList>
            <person name="Kono N."/>
            <person name="Nakamura H."/>
            <person name="Mori M."/>
            <person name="Yoshida Y."/>
            <person name="Ohtoshi R."/>
            <person name="Malay A.D."/>
            <person name="Moran D.A.P."/>
            <person name="Tomita M."/>
            <person name="Numata K."/>
            <person name="Arakawa K."/>
        </authorList>
    </citation>
    <scope>NUCLEOTIDE SEQUENCE</scope>
</reference>
<feature type="region of interest" description="Disordered" evidence="1">
    <location>
        <begin position="16"/>
        <end position="35"/>
    </location>
</feature>
<protein>
    <submittedName>
        <fullName evidence="2">Uncharacterized protein</fullName>
    </submittedName>
</protein>
<organism evidence="2 3">
    <name type="scientific">Trichonephila inaurata madagascariensis</name>
    <dbReference type="NCBI Taxonomy" id="2747483"/>
    <lineage>
        <taxon>Eukaryota</taxon>
        <taxon>Metazoa</taxon>
        <taxon>Ecdysozoa</taxon>
        <taxon>Arthropoda</taxon>
        <taxon>Chelicerata</taxon>
        <taxon>Arachnida</taxon>
        <taxon>Araneae</taxon>
        <taxon>Araneomorphae</taxon>
        <taxon>Entelegynae</taxon>
        <taxon>Araneoidea</taxon>
        <taxon>Nephilidae</taxon>
        <taxon>Trichonephila</taxon>
        <taxon>Trichonephila inaurata</taxon>
    </lineage>
</organism>
<sequence length="82" mass="9154">MLYLFQLSFPRRTSTENLIDTSPSTSTGEIMGVDPTPQKITLKEDKGQMQGDSQADSNVQLIHIQNKTKNLGPEYQNDIVLS</sequence>
<name>A0A8X7BZ83_9ARAC</name>
<feature type="compositionally biased region" description="Polar residues" evidence="1">
    <location>
        <begin position="16"/>
        <end position="28"/>
    </location>
</feature>
<accession>A0A8X7BZ83</accession>
<evidence type="ECO:0000256" key="1">
    <source>
        <dbReference type="SAM" id="MobiDB-lite"/>
    </source>
</evidence>